<dbReference type="PANTHER" id="PTHR21600:SF44">
    <property type="entry name" value="RIBOSOMAL LARGE SUBUNIT PSEUDOURIDINE SYNTHASE D"/>
    <property type="match status" value="1"/>
</dbReference>
<comment type="catalytic activity">
    <reaction evidence="1 7">
        <text>a uridine in RNA = a pseudouridine in RNA</text>
        <dbReference type="Rhea" id="RHEA:48348"/>
        <dbReference type="Rhea" id="RHEA-COMP:12068"/>
        <dbReference type="Rhea" id="RHEA-COMP:12069"/>
        <dbReference type="ChEBI" id="CHEBI:65314"/>
        <dbReference type="ChEBI" id="CHEBI:65315"/>
    </reaction>
</comment>
<keyword evidence="4 7" id="KW-0413">Isomerase</keyword>
<evidence type="ECO:0000256" key="6">
    <source>
        <dbReference type="PROSITE-ProRule" id="PRU00182"/>
    </source>
</evidence>
<protein>
    <recommendedName>
        <fullName evidence="7">Pseudouridine synthase</fullName>
        <ecNumber evidence="7">5.4.99.-</ecNumber>
    </recommendedName>
</protein>
<dbReference type="EMBL" id="CTRP01000014">
    <property type="protein sequence ID" value="CQR74595.1"/>
    <property type="molecule type" value="Genomic_DNA"/>
</dbReference>
<dbReference type="RefSeq" id="WP_021170581.1">
    <property type="nucleotide sequence ID" value="NZ_CTRP01000014.1"/>
</dbReference>
<dbReference type="PANTHER" id="PTHR21600">
    <property type="entry name" value="MITOCHONDRIAL RNA PSEUDOURIDINE SYNTHASE"/>
    <property type="match status" value="1"/>
</dbReference>
<dbReference type="FunFam" id="3.30.2350.10:FF:000006">
    <property type="entry name" value="Pseudouridine synthase"/>
    <property type="match status" value="1"/>
</dbReference>
<evidence type="ECO:0000259" key="8">
    <source>
        <dbReference type="SMART" id="SM00363"/>
    </source>
</evidence>
<keyword evidence="3 6" id="KW-0694">RNA-binding</keyword>
<gene>
    <name evidence="9" type="ORF">SpAn4DRAFT_1057</name>
</gene>
<dbReference type="Pfam" id="PF00849">
    <property type="entry name" value="PseudoU_synth_2"/>
    <property type="match status" value="1"/>
</dbReference>
<organism evidence="9 10">
    <name type="scientific">Sporomusa ovata</name>
    <dbReference type="NCBI Taxonomy" id="2378"/>
    <lineage>
        <taxon>Bacteria</taxon>
        <taxon>Bacillati</taxon>
        <taxon>Bacillota</taxon>
        <taxon>Negativicutes</taxon>
        <taxon>Selenomonadales</taxon>
        <taxon>Sporomusaceae</taxon>
        <taxon>Sporomusa</taxon>
    </lineage>
</organism>
<dbReference type="InterPro" id="IPR050188">
    <property type="entry name" value="RluA_PseudoU_synthase"/>
</dbReference>
<dbReference type="EC" id="5.4.99.-" evidence="7"/>
<dbReference type="CDD" id="cd00165">
    <property type="entry name" value="S4"/>
    <property type="match status" value="1"/>
</dbReference>
<dbReference type="GO" id="GO:0016829">
    <property type="term" value="F:lyase activity"/>
    <property type="evidence" value="ECO:0007669"/>
    <property type="project" value="UniProtKB-KW"/>
</dbReference>
<dbReference type="InterPro" id="IPR036986">
    <property type="entry name" value="S4_RNA-bd_sf"/>
</dbReference>
<evidence type="ECO:0000256" key="2">
    <source>
        <dbReference type="ARBA" id="ARBA00010876"/>
    </source>
</evidence>
<feature type="domain" description="RNA-binding S4" evidence="8">
    <location>
        <begin position="23"/>
        <end position="87"/>
    </location>
</feature>
<comment type="function">
    <text evidence="7">Responsible for synthesis of pseudouridine from uracil.</text>
</comment>
<dbReference type="InterPro" id="IPR006225">
    <property type="entry name" value="PsdUridine_synth_RluC/D"/>
</dbReference>
<keyword evidence="9" id="KW-0456">Lyase</keyword>
<accession>A0A0U1L509</accession>
<dbReference type="SUPFAM" id="SSF55174">
    <property type="entry name" value="Alpha-L RNA-binding motif"/>
    <property type="match status" value="1"/>
</dbReference>
<dbReference type="PROSITE" id="PS50889">
    <property type="entry name" value="S4"/>
    <property type="match status" value="1"/>
</dbReference>
<evidence type="ECO:0000313" key="9">
    <source>
        <dbReference type="EMBL" id="CQR74595.1"/>
    </source>
</evidence>
<evidence type="ECO:0000256" key="1">
    <source>
        <dbReference type="ARBA" id="ARBA00000073"/>
    </source>
</evidence>
<dbReference type="Gene3D" id="3.10.290.10">
    <property type="entry name" value="RNA-binding S4 domain"/>
    <property type="match status" value="1"/>
</dbReference>
<evidence type="ECO:0000256" key="7">
    <source>
        <dbReference type="RuleBase" id="RU362028"/>
    </source>
</evidence>
<name>A0A0U1L509_9FIRM</name>
<proteinExistence type="inferred from homology"/>
<keyword evidence="10" id="KW-1185">Reference proteome</keyword>
<dbReference type="CDD" id="cd02869">
    <property type="entry name" value="PseudoU_synth_RluA_like"/>
    <property type="match status" value="1"/>
</dbReference>
<evidence type="ECO:0000256" key="5">
    <source>
        <dbReference type="PIRSR" id="PIRSR606225-1"/>
    </source>
</evidence>
<dbReference type="InterPro" id="IPR020103">
    <property type="entry name" value="PsdUridine_synth_cat_dom_sf"/>
</dbReference>
<feature type="active site" evidence="5">
    <location>
        <position position="146"/>
    </location>
</feature>
<dbReference type="NCBIfam" id="TIGR00005">
    <property type="entry name" value="rluA_subfam"/>
    <property type="match status" value="1"/>
</dbReference>
<dbReference type="GO" id="GO:0003723">
    <property type="term" value="F:RNA binding"/>
    <property type="evidence" value="ECO:0007669"/>
    <property type="project" value="UniProtKB-KW"/>
</dbReference>
<dbReference type="Proteomes" id="UP000049855">
    <property type="component" value="Unassembled WGS sequence"/>
</dbReference>
<dbReference type="AlphaFoldDB" id="A0A0U1L509"/>
<dbReference type="PROSITE" id="PS01129">
    <property type="entry name" value="PSI_RLU"/>
    <property type="match status" value="1"/>
</dbReference>
<dbReference type="GO" id="GO:0120159">
    <property type="term" value="F:rRNA pseudouridine synthase activity"/>
    <property type="evidence" value="ECO:0007669"/>
    <property type="project" value="UniProtKB-ARBA"/>
</dbReference>
<dbReference type="GO" id="GO:0000455">
    <property type="term" value="P:enzyme-directed rRNA pseudouridine synthesis"/>
    <property type="evidence" value="ECO:0007669"/>
    <property type="project" value="UniProtKB-ARBA"/>
</dbReference>
<dbReference type="InterPro" id="IPR002942">
    <property type="entry name" value="S4_RNA-bd"/>
</dbReference>
<dbReference type="InterPro" id="IPR006224">
    <property type="entry name" value="PsdUridine_synth_RluA-like_CS"/>
</dbReference>
<comment type="similarity">
    <text evidence="2 7">Belongs to the pseudouridine synthase RluA family.</text>
</comment>
<sequence>MEQNEKANSSTSNFIATTEEEGTRLDVLLAGRFRELSRSHLQKLIADGVIIVNGKQVKANYKTQANDAIRVTIPEAKPVEILAENIPLDVLYEDKDIIVVNKPRGMVVHPAVGNYQGTLVNALLDHCQDLSGINGEIRPGIVHRLDKDTSGVMVAAKNDHAHLNLAEQIKTRTASRKYLAIVHGNIAEEQGIINAPLGRHAADRKKMTVTFSNSKEAITRFRVIERFTNFTLVECKLQTGRTHQIRVHMQYIGHPVVGDPKYGPEKKQFAIKGQALHSAELSLKHPVTGEDMLFFAPLPSDMTDILNRLQASRRKEL</sequence>
<dbReference type="SMART" id="SM00363">
    <property type="entry name" value="S4"/>
    <property type="match status" value="1"/>
</dbReference>
<reference evidence="10" key="1">
    <citation type="submission" date="2015-03" db="EMBL/GenBank/DDBJ databases">
        <authorList>
            <person name="Nijsse Bart"/>
        </authorList>
    </citation>
    <scope>NUCLEOTIDE SEQUENCE [LARGE SCALE GENOMIC DNA]</scope>
</reference>
<evidence type="ECO:0000256" key="3">
    <source>
        <dbReference type="ARBA" id="ARBA00022884"/>
    </source>
</evidence>
<dbReference type="Pfam" id="PF01479">
    <property type="entry name" value="S4"/>
    <property type="match status" value="1"/>
</dbReference>
<dbReference type="SUPFAM" id="SSF55120">
    <property type="entry name" value="Pseudouridine synthase"/>
    <property type="match status" value="1"/>
</dbReference>
<dbReference type="InterPro" id="IPR006145">
    <property type="entry name" value="PsdUridine_synth_RsuA/RluA"/>
</dbReference>
<evidence type="ECO:0000256" key="4">
    <source>
        <dbReference type="ARBA" id="ARBA00023235"/>
    </source>
</evidence>
<dbReference type="Gene3D" id="3.30.2350.10">
    <property type="entry name" value="Pseudouridine synthase"/>
    <property type="match status" value="1"/>
</dbReference>
<evidence type="ECO:0000313" key="10">
    <source>
        <dbReference type="Proteomes" id="UP000049855"/>
    </source>
</evidence>